<accession>A0ACB6V7G0</accession>
<organism evidence="1 2">
    <name type="scientific">Geotrichum galactomycetum</name>
    <dbReference type="NCBI Taxonomy" id="27317"/>
    <lineage>
        <taxon>Eukaryota</taxon>
        <taxon>Fungi</taxon>
        <taxon>Dikarya</taxon>
        <taxon>Ascomycota</taxon>
        <taxon>Saccharomycotina</taxon>
        <taxon>Dipodascomycetes</taxon>
        <taxon>Dipodascales</taxon>
        <taxon>Dipodascaceae</taxon>
        <taxon>Geotrichum</taxon>
    </lineage>
</organism>
<name>A0ACB6V7G0_9ASCO</name>
<dbReference type="EMBL" id="QVQA01000022">
    <property type="protein sequence ID" value="KAF5100410.1"/>
    <property type="molecule type" value="Genomic_DNA"/>
</dbReference>
<evidence type="ECO:0000313" key="2">
    <source>
        <dbReference type="Proteomes" id="UP000744676"/>
    </source>
</evidence>
<proteinExistence type="predicted"/>
<evidence type="ECO:0000313" key="1">
    <source>
        <dbReference type="EMBL" id="KAF5100410.1"/>
    </source>
</evidence>
<keyword evidence="2" id="KW-1185">Reference proteome</keyword>
<comment type="caution">
    <text evidence="1">The sequence shown here is derived from an EMBL/GenBank/DDBJ whole genome shotgun (WGS) entry which is preliminary data.</text>
</comment>
<gene>
    <name evidence="1" type="ORF">D0Z00_001269</name>
</gene>
<reference evidence="1 2" key="1">
    <citation type="journal article" date="2020" name="Front. Microbiol.">
        <title>Phenotypic and Genetic Characterization of the Cheese Ripening Yeast Geotrichum candidum.</title>
        <authorList>
            <person name="Perkins V."/>
            <person name="Vignola S."/>
            <person name="Lessard M.H."/>
            <person name="Plante P.L."/>
            <person name="Corbeil J."/>
            <person name="Dugat-Bony E."/>
            <person name="Frenette M."/>
            <person name="Labrie S."/>
        </authorList>
    </citation>
    <scope>NUCLEOTIDE SEQUENCE [LARGE SCALE GENOMIC DNA]</scope>
    <source>
        <strain evidence="1 2">LMA-1147</strain>
    </source>
</reference>
<protein>
    <submittedName>
        <fullName evidence="1">Uncharacterized protein</fullName>
    </submittedName>
</protein>
<sequence>MNQQSEEEAKKAAASQAEKLNEKISKVKGKVVVSSNINETKPPSSLLNKIDSSKNIIEPAPVIKSEPIFAGGATTSTDRAATKEEPSLTIQKGSALGDNPEVVELKRVQTHFLDHVTHEGRGGNGTLDQSPTSSPVVTDYFGMNSRGVTEVQKGSASASAGSSGVTTPSAQLKGSNGTSSTSFIIGNASTVSIPSLNSSGAASASAATPTKADDARPTITPNMSNNAVAGMINTSNTAGDPRLPQDDGKLHILLAATGSTSTGKIRLIINKLNEIYGKEKISIQIILTKAAENFVSRGEIPSHIRIWRDKDEWETWKGRSDPVVHIELRRWADILVIAPLSANTLGKIALGLCDNLLTNVVRAWNTQYPFLIAPAMVSYAYNHPATRAHLAVIREEMKWIEVLKPVEKVVGSYGDIGMGGMMDWNEIVNKIVLKLGGYPEEEDDDDDDDDDNAISDGDDDDDDDDDDTDVIVPSETSATLAQLQKRIKKLGLDH</sequence>
<dbReference type="Proteomes" id="UP000744676">
    <property type="component" value="Unassembled WGS sequence"/>
</dbReference>